<dbReference type="AlphaFoldDB" id="A0A3B0YP36"/>
<keyword evidence="1" id="KW-0472">Membrane</keyword>
<keyword evidence="1" id="KW-1133">Transmembrane helix</keyword>
<proteinExistence type="predicted"/>
<sequence length="45" mass="5650">MIKIKQEITHVFLLFLYVLNYVIRRYRLWEHRTHAHQRNIIVTVS</sequence>
<evidence type="ECO:0000256" key="1">
    <source>
        <dbReference type="SAM" id="Phobius"/>
    </source>
</evidence>
<organism evidence="2">
    <name type="scientific">hydrothermal vent metagenome</name>
    <dbReference type="NCBI Taxonomy" id="652676"/>
    <lineage>
        <taxon>unclassified sequences</taxon>
        <taxon>metagenomes</taxon>
        <taxon>ecological metagenomes</taxon>
    </lineage>
</organism>
<keyword evidence="1" id="KW-0812">Transmembrane</keyword>
<reference evidence="2" key="1">
    <citation type="submission" date="2018-06" db="EMBL/GenBank/DDBJ databases">
        <authorList>
            <person name="Zhirakovskaya E."/>
        </authorList>
    </citation>
    <scope>NUCLEOTIDE SEQUENCE</scope>
</reference>
<dbReference type="EMBL" id="UOFL01000250">
    <property type="protein sequence ID" value="VAW82625.1"/>
    <property type="molecule type" value="Genomic_DNA"/>
</dbReference>
<gene>
    <name evidence="2" type="ORF">MNBD_GAMMA12-575</name>
</gene>
<accession>A0A3B0YP36</accession>
<evidence type="ECO:0000313" key="2">
    <source>
        <dbReference type="EMBL" id="VAW82625.1"/>
    </source>
</evidence>
<name>A0A3B0YP36_9ZZZZ</name>
<feature type="transmembrane region" description="Helical" evidence="1">
    <location>
        <begin position="6"/>
        <end position="23"/>
    </location>
</feature>
<protein>
    <submittedName>
        <fullName evidence="2">Uncharacterized protein</fullName>
    </submittedName>
</protein>